<reference evidence="15" key="1">
    <citation type="journal article" date="2008" name="Insect Biochem. Mol. Biol.">
        <title>The genome of a lepidopteran model insect, the silkworm Bombyx mori.</title>
        <authorList>
            <consortium name="International Silkworm Genome Consortium"/>
        </authorList>
    </citation>
    <scope>NUCLEOTIDE SEQUENCE [LARGE SCALE GENOMIC DNA]</scope>
    <source>
        <strain evidence="15">p50T</strain>
    </source>
</reference>
<dbReference type="GeneID" id="119629864"/>
<keyword evidence="6 11" id="KW-1133">Transmembrane helix</keyword>
<feature type="transmembrane region" description="Helical" evidence="11">
    <location>
        <begin position="583"/>
        <end position="604"/>
    </location>
</feature>
<evidence type="ECO:0000256" key="3">
    <source>
        <dbReference type="ARBA" id="ARBA00022448"/>
    </source>
</evidence>
<evidence type="ECO:0000259" key="13">
    <source>
        <dbReference type="PROSITE" id="PS50156"/>
    </source>
</evidence>
<feature type="domain" description="SSD" evidence="13">
    <location>
        <begin position="582"/>
        <end position="759"/>
    </location>
</feature>
<keyword evidence="7 11" id="KW-0472">Membrane</keyword>
<evidence type="ECO:0000256" key="6">
    <source>
        <dbReference type="ARBA" id="ARBA00022989"/>
    </source>
</evidence>
<feature type="transmembrane region" description="Helical" evidence="11">
    <location>
        <begin position="702"/>
        <end position="725"/>
    </location>
</feature>
<dbReference type="PANTHER" id="PTHR45727">
    <property type="entry name" value="NPC INTRACELLULAR CHOLESTEROL TRANSPORTER 1"/>
    <property type="match status" value="1"/>
</dbReference>
<feature type="transmembrane region" description="Helical" evidence="11">
    <location>
        <begin position="731"/>
        <end position="759"/>
    </location>
</feature>
<keyword evidence="9" id="KW-0325">Glycoprotein</keyword>
<dbReference type="GO" id="GO:0030299">
    <property type="term" value="P:intestinal cholesterol absorption"/>
    <property type="evidence" value="ECO:0007669"/>
    <property type="project" value="TreeGrafter"/>
</dbReference>
<dbReference type="InterPro" id="IPR053956">
    <property type="entry name" value="NPC1_MLD"/>
</dbReference>
<dbReference type="InterPro" id="IPR053958">
    <property type="entry name" value="HMGCR/SNAP/NPC1-like_SSD"/>
</dbReference>
<dbReference type="Gene3D" id="1.20.1640.10">
    <property type="entry name" value="Multidrug efflux transporter AcrB transmembrane domain"/>
    <property type="match status" value="2"/>
</dbReference>
<feature type="chain" id="PRO_5035842839" description="SSD domain-containing protein" evidence="12">
    <location>
        <begin position="18"/>
        <end position="1237"/>
    </location>
</feature>
<keyword evidence="3" id="KW-0813">Transport</keyword>
<reference evidence="14" key="2">
    <citation type="submission" date="2022-06" db="UniProtKB">
        <authorList>
            <consortium name="EnsemblMetazoa"/>
        </authorList>
    </citation>
    <scope>IDENTIFICATION</scope>
    <source>
        <strain evidence="14">p50T (Dazao)</strain>
    </source>
</reference>
<dbReference type="Pfam" id="PF22314">
    <property type="entry name" value="NPC1_MLD"/>
    <property type="match status" value="1"/>
</dbReference>
<evidence type="ECO:0000256" key="5">
    <source>
        <dbReference type="ARBA" id="ARBA00022729"/>
    </source>
</evidence>
<feature type="transmembrane region" description="Helical" evidence="11">
    <location>
        <begin position="1177"/>
        <end position="1196"/>
    </location>
</feature>
<comment type="similarity">
    <text evidence="2">Belongs to the patched family.</text>
</comment>
<evidence type="ECO:0000313" key="15">
    <source>
        <dbReference type="Proteomes" id="UP000005204"/>
    </source>
</evidence>
<dbReference type="InterPro" id="IPR000731">
    <property type="entry name" value="SSD"/>
</dbReference>
<feature type="transmembrane region" description="Helical" evidence="11">
    <location>
        <begin position="616"/>
        <end position="640"/>
    </location>
</feature>
<protein>
    <recommendedName>
        <fullName evidence="13">SSD domain-containing protein</fullName>
    </recommendedName>
</protein>
<feature type="transmembrane region" description="Helical" evidence="11">
    <location>
        <begin position="1202"/>
        <end position="1229"/>
    </location>
</feature>
<dbReference type="Proteomes" id="UP000005204">
    <property type="component" value="Unassembled WGS sequence"/>
</dbReference>
<dbReference type="RefSeq" id="XP_037873251.1">
    <property type="nucleotide sequence ID" value="XM_038017323.2"/>
</dbReference>
<dbReference type="AlphaFoldDB" id="A0A8R2M2T4"/>
<organism evidence="14 15">
    <name type="scientific">Bombyx mori</name>
    <name type="common">Silk moth</name>
    <dbReference type="NCBI Taxonomy" id="7091"/>
    <lineage>
        <taxon>Eukaryota</taxon>
        <taxon>Metazoa</taxon>
        <taxon>Ecdysozoa</taxon>
        <taxon>Arthropoda</taxon>
        <taxon>Hexapoda</taxon>
        <taxon>Insecta</taxon>
        <taxon>Pterygota</taxon>
        <taxon>Neoptera</taxon>
        <taxon>Endopterygota</taxon>
        <taxon>Lepidoptera</taxon>
        <taxon>Glossata</taxon>
        <taxon>Ditrysia</taxon>
        <taxon>Bombycoidea</taxon>
        <taxon>Bombycidae</taxon>
        <taxon>Bombycinae</taxon>
        <taxon>Bombyx</taxon>
    </lineage>
</organism>
<dbReference type="GO" id="GO:0015918">
    <property type="term" value="P:sterol transport"/>
    <property type="evidence" value="ECO:0007669"/>
    <property type="project" value="TreeGrafter"/>
</dbReference>
<sequence>MKLMVIYLVCYVSYVRARCRFRGECAVIGSHAKPCPVDMEAVSHVQGLHGEEAEQAIGILANRCPHMVYDDEGNIKPYEEILTCCEPIQVMKLSSDLALGEGVLGRCPTCFRNFVRQICEMYCSPDQSRFVEVHTEIGPNNIEYVEAVDYRLHEPFMLTAFESCSDVIVPQTGLPAVNMMCGSAVVCDADAWFKFTGDTAGNPMAPLQINFQRWPTEEDSMNVVALPCTETMEGDLPCSCVDCSAMCPVGSKPIVPEICKIFNVNCLGFAIGLTVFVISVTIFIVLTLLEYRRRRSNTSRSSEIREIDCFTKFFQKCFSRIGVFSAGNPVLMIMIASWVTFSMLYGVFNINLTTNPIELWSSPNSRSRQELNYFNTRFGPFYRAAQVFLHFKGLDSFSVDNVTYGPAFRIEALRELVHLENKIKNIGREQRGVTLEEVCYAPIRSRGAKKELDQCVYLSASVYLGENRNDIDENTYLDDIQSCLNNFFSFDCLANWGGGAEPEAVFGGFEGDDVLSANTLIINFPITNFNLEENLRPVLEWEEKFIELMQNYEASGKSDYVEVAFGAERSIEDEIRRVSVAEAVPIAISYLIMFIYVTLALGNIRYCRTWLIDSKILVAIGSIVVVVISIICAMGVMGYANFTTTLLAINVIPFFILSVGIDNVFLMINTLHDIQSNVKEYEDYDESFSFEKKKRFIFEKMMGSVGPSMFVSSVTQITCFAIGSITDVPAVATFSVFASLSLTFLFIFQITAVVGILSLDYKRVAQKRVDIFPCIRSKISMDSDHDPPHVSIMNRFMILYSDIITNWKVRIVVVIFFMIILSLSIIAVPHLEVGLDQEMALPTDSYVYRYLVAVSELLRLGPPVYFVLKAGLDFTNPDHQNVICGTQLCYEDSLITQIFLAAQHSEITYIARSSNSWLDDFFDWSSLPGTCCKYNVTDNGFCQTLDTSPECAYCSISRNEWSNGLRPSKEAFETFLPFFLQDEPSQVCTKGGLASYSSSVNYLLDSEGRAIVHDTNFMAYQTALSRSPDFINAVKYGYEISDNITAAIRKHTGMDVEVFPYSVFYVFFEQYLNIWSDTFAALGFSVLGALAINLLASGFNFLTSFAVILTAVMVVIDMMGVMYIWNIPLNPVSCINLIVSIGISVEFCSHIAYAYATSRRPDHERVKDAIQKVGSTVITGITFTNIPIVVLAFSHTEVIEVFFFRMFFSLIILGFLHGLVFFPALLLFLNNIKTRSF</sequence>
<evidence type="ECO:0000256" key="10">
    <source>
        <dbReference type="ARBA" id="ARBA00034049"/>
    </source>
</evidence>
<dbReference type="GO" id="GO:0005886">
    <property type="term" value="C:plasma membrane"/>
    <property type="evidence" value="ECO:0007669"/>
    <property type="project" value="TreeGrafter"/>
</dbReference>
<accession>A0A8R2M2T4</accession>
<evidence type="ECO:0000256" key="9">
    <source>
        <dbReference type="ARBA" id="ARBA00023180"/>
    </source>
</evidence>
<dbReference type="SUPFAM" id="SSF82866">
    <property type="entry name" value="Multidrug efflux transporter AcrB transmembrane domain"/>
    <property type="match status" value="2"/>
</dbReference>
<evidence type="ECO:0000256" key="11">
    <source>
        <dbReference type="SAM" id="Phobius"/>
    </source>
</evidence>
<proteinExistence type="inferred from homology"/>
<dbReference type="Pfam" id="PF16414">
    <property type="entry name" value="NPC1_N"/>
    <property type="match status" value="1"/>
</dbReference>
<feature type="transmembrane region" description="Helical" evidence="11">
    <location>
        <begin position="267"/>
        <end position="289"/>
    </location>
</feature>
<dbReference type="Pfam" id="PF12349">
    <property type="entry name" value="Sterol-sensing"/>
    <property type="match status" value="1"/>
</dbReference>
<dbReference type="PANTHER" id="PTHR45727:SF6">
    <property type="entry name" value="NPC INTRACELLULAR CHOLESTEROL TRANSPORTER 1 HOMOLOG 1B"/>
    <property type="match status" value="1"/>
</dbReference>
<feature type="signal peptide" evidence="12">
    <location>
        <begin position="1"/>
        <end position="17"/>
    </location>
</feature>
<dbReference type="GO" id="GO:0015485">
    <property type="term" value="F:cholesterol binding"/>
    <property type="evidence" value="ECO:0007669"/>
    <property type="project" value="TreeGrafter"/>
</dbReference>
<feature type="transmembrane region" description="Helical" evidence="11">
    <location>
        <begin position="811"/>
        <end position="831"/>
    </location>
</feature>
<dbReference type="InterPro" id="IPR032190">
    <property type="entry name" value="NPC1_N"/>
</dbReference>
<keyword evidence="8" id="KW-1015">Disulfide bond</keyword>
<keyword evidence="5 12" id="KW-0732">Signal</keyword>
<evidence type="ECO:0000256" key="7">
    <source>
        <dbReference type="ARBA" id="ARBA00023136"/>
    </source>
</evidence>
<evidence type="ECO:0000256" key="4">
    <source>
        <dbReference type="ARBA" id="ARBA00022692"/>
    </source>
</evidence>
<feature type="transmembrane region" description="Helical" evidence="11">
    <location>
        <begin position="1074"/>
        <end position="1095"/>
    </location>
</feature>
<evidence type="ECO:0000256" key="1">
    <source>
        <dbReference type="ARBA" id="ARBA00004141"/>
    </source>
</evidence>
<evidence type="ECO:0000256" key="8">
    <source>
        <dbReference type="ARBA" id="ARBA00023157"/>
    </source>
</evidence>
<feature type="transmembrane region" description="Helical" evidence="11">
    <location>
        <begin position="646"/>
        <end position="668"/>
    </location>
</feature>
<dbReference type="EnsemblMetazoa" id="XM_038017323.1">
    <property type="protein sequence ID" value="XP_037873251.1"/>
    <property type="gene ID" value="LOC119629864"/>
</dbReference>
<dbReference type="GO" id="GO:0042632">
    <property type="term" value="P:cholesterol homeostasis"/>
    <property type="evidence" value="ECO:0007669"/>
    <property type="project" value="TreeGrafter"/>
</dbReference>
<evidence type="ECO:0000256" key="12">
    <source>
        <dbReference type="SAM" id="SignalP"/>
    </source>
</evidence>
<dbReference type="PROSITE" id="PS50156">
    <property type="entry name" value="SSD"/>
    <property type="match status" value="1"/>
</dbReference>
<name>A0A8R2M2T4_BOMMO</name>
<feature type="transmembrane region" description="Helical" evidence="11">
    <location>
        <begin position="1102"/>
        <end position="1125"/>
    </location>
</feature>
<keyword evidence="4 11" id="KW-0812">Transmembrane</keyword>
<evidence type="ECO:0000313" key="14">
    <source>
        <dbReference type="EnsemblMetazoa" id="XP_037873251.1"/>
    </source>
</evidence>
<comment type="subcellular location">
    <subcellularLocation>
        <location evidence="1">Membrane</location>
        <topology evidence="1">Multi-pass membrane protein</topology>
    </subcellularLocation>
</comment>
<comment type="catalytic activity">
    <reaction evidence="10">
        <text>cholesterol(in) = cholesterol(out)</text>
        <dbReference type="Rhea" id="RHEA:39747"/>
        <dbReference type="ChEBI" id="CHEBI:16113"/>
    </reaction>
</comment>
<keyword evidence="15" id="KW-1185">Reference proteome</keyword>
<feature type="transmembrane region" description="Helical" evidence="11">
    <location>
        <begin position="1137"/>
        <end position="1156"/>
    </location>
</feature>
<feature type="transmembrane region" description="Helical" evidence="11">
    <location>
        <begin position="330"/>
        <end position="348"/>
    </location>
</feature>
<dbReference type="KEGG" id="bmor:119629864"/>
<evidence type="ECO:0000256" key="2">
    <source>
        <dbReference type="ARBA" id="ARBA00005585"/>
    </source>
</evidence>